<evidence type="ECO:0000313" key="1">
    <source>
        <dbReference type="EMBL" id="MCZ0726119.1"/>
    </source>
</evidence>
<organism evidence="1 2">
    <name type="scientific">Aerococcus kribbianus</name>
    <dbReference type="NCBI Taxonomy" id="2999064"/>
    <lineage>
        <taxon>Bacteria</taxon>
        <taxon>Bacillati</taxon>
        <taxon>Bacillota</taxon>
        <taxon>Bacilli</taxon>
        <taxon>Lactobacillales</taxon>
        <taxon>Aerococcaceae</taxon>
        <taxon>Aerococcus</taxon>
    </lineage>
</organism>
<accession>A0A9X3JH00</accession>
<name>A0A9X3JH00_9LACT</name>
<reference evidence="1" key="1">
    <citation type="submission" date="2022-12" db="EMBL/GenBank/DDBJ databases">
        <title>Description and comparative metabolic analysis of Aerococcus sp. nov., isolated from the feces of a pig.</title>
        <authorList>
            <person name="Chang Y.-H."/>
        </authorList>
    </citation>
    <scope>NUCLEOTIDE SEQUENCE</scope>
    <source>
        <strain evidence="1">YH-aer222</strain>
    </source>
</reference>
<dbReference type="Pfam" id="PF04883">
    <property type="entry name" value="HK97-gp10_like"/>
    <property type="match status" value="1"/>
</dbReference>
<sequence length="136" mass="15734">MSINIKGLDKVLKNMEKELGERKISRVQNKAIREAGEPFKEGLKKAVNVYADYGYTRDEVVISDPRKQADGKRKAKVGWNGPHQRYRLVHLNEFGYTRWNRRYSPPGKGVIRNYIDGAESIFLSDVKDSIMKQMDM</sequence>
<keyword evidence="2" id="KW-1185">Reference proteome</keyword>
<dbReference type="AlphaFoldDB" id="A0A9X3JH00"/>
<proteinExistence type="predicted"/>
<dbReference type="EMBL" id="JAPRFR010000002">
    <property type="protein sequence ID" value="MCZ0726119.1"/>
    <property type="molecule type" value="Genomic_DNA"/>
</dbReference>
<protein>
    <submittedName>
        <fullName evidence="1">HK97 gp10 family phage protein</fullName>
    </submittedName>
</protein>
<dbReference type="InterPro" id="IPR010064">
    <property type="entry name" value="HK97-gp10_tail"/>
</dbReference>
<gene>
    <name evidence="1" type="ORF">OW157_05970</name>
</gene>
<dbReference type="Proteomes" id="UP001146670">
    <property type="component" value="Unassembled WGS sequence"/>
</dbReference>
<dbReference type="RefSeq" id="WP_268752445.1">
    <property type="nucleotide sequence ID" value="NZ_JAPRFQ010000002.1"/>
</dbReference>
<comment type="caution">
    <text evidence="1">The sequence shown here is derived from an EMBL/GenBank/DDBJ whole genome shotgun (WGS) entry which is preliminary data.</text>
</comment>
<evidence type="ECO:0000313" key="2">
    <source>
        <dbReference type="Proteomes" id="UP001146670"/>
    </source>
</evidence>